<reference evidence="2" key="1">
    <citation type="submission" date="2022-11" db="UniProtKB">
        <authorList>
            <consortium name="WormBaseParasite"/>
        </authorList>
    </citation>
    <scope>IDENTIFICATION</scope>
</reference>
<organism evidence="1 2">
    <name type="scientific">Romanomermis culicivorax</name>
    <name type="common">Nematode worm</name>
    <dbReference type="NCBI Taxonomy" id="13658"/>
    <lineage>
        <taxon>Eukaryota</taxon>
        <taxon>Metazoa</taxon>
        <taxon>Ecdysozoa</taxon>
        <taxon>Nematoda</taxon>
        <taxon>Enoplea</taxon>
        <taxon>Dorylaimia</taxon>
        <taxon>Mermithida</taxon>
        <taxon>Mermithoidea</taxon>
        <taxon>Mermithidae</taxon>
        <taxon>Romanomermis</taxon>
    </lineage>
</organism>
<proteinExistence type="predicted"/>
<protein>
    <submittedName>
        <fullName evidence="2">Uncharacterized protein</fullName>
    </submittedName>
</protein>
<dbReference type="Proteomes" id="UP000887565">
    <property type="component" value="Unplaced"/>
</dbReference>
<evidence type="ECO:0000313" key="1">
    <source>
        <dbReference type="Proteomes" id="UP000887565"/>
    </source>
</evidence>
<accession>A0A915IHX0</accession>
<dbReference type="WBParaSite" id="nRc.2.0.1.t13771-RA">
    <property type="protein sequence ID" value="nRc.2.0.1.t13771-RA"/>
    <property type="gene ID" value="nRc.2.0.1.g13771"/>
</dbReference>
<sequence length="61" mass="6811">MKVKPSMRVVPSFQVLLCDRKIALKVEPSLQGRSFVEDPQLICPAYNLMTGSITFNSLICP</sequence>
<name>A0A915IHX0_ROMCU</name>
<evidence type="ECO:0000313" key="2">
    <source>
        <dbReference type="WBParaSite" id="nRc.2.0.1.t13771-RA"/>
    </source>
</evidence>
<dbReference type="AlphaFoldDB" id="A0A915IHX0"/>
<keyword evidence="1" id="KW-1185">Reference proteome</keyword>